<dbReference type="InterPro" id="IPR015421">
    <property type="entry name" value="PyrdxlP-dep_Trfase_major"/>
</dbReference>
<dbReference type="InterPro" id="IPR000192">
    <property type="entry name" value="Aminotrans_V_dom"/>
</dbReference>
<dbReference type="InterPro" id="IPR016454">
    <property type="entry name" value="Cysteine_dSase"/>
</dbReference>
<organism evidence="4">
    <name type="scientific">bioreactor metagenome</name>
    <dbReference type="NCBI Taxonomy" id="1076179"/>
    <lineage>
        <taxon>unclassified sequences</taxon>
        <taxon>metagenomes</taxon>
        <taxon>ecological metagenomes</taxon>
    </lineage>
</organism>
<dbReference type="PANTHER" id="PTHR11601:SF50">
    <property type="entry name" value="CYSTEINE DESULFURASE ISCS 2-RELATED"/>
    <property type="match status" value="1"/>
</dbReference>
<dbReference type="EMBL" id="VSSQ01006657">
    <property type="protein sequence ID" value="MPM33428.1"/>
    <property type="molecule type" value="Genomic_DNA"/>
</dbReference>
<dbReference type="PANTHER" id="PTHR11601">
    <property type="entry name" value="CYSTEINE DESULFURYLASE FAMILY MEMBER"/>
    <property type="match status" value="1"/>
</dbReference>
<evidence type="ECO:0000259" key="3">
    <source>
        <dbReference type="Pfam" id="PF00266"/>
    </source>
</evidence>
<dbReference type="AlphaFoldDB" id="A0A644YZF1"/>
<evidence type="ECO:0000313" key="4">
    <source>
        <dbReference type="EMBL" id="MPM33428.1"/>
    </source>
</evidence>
<accession>A0A644YZF1</accession>
<keyword evidence="2" id="KW-0663">Pyridoxal phosphate</keyword>
<reference evidence="4" key="1">
    <citation type="submission" date="2019-08" db="EMBL/GenBank/DDBJ databases">
        <authorList>
            <person name="Kucharzyk K."/>
            <person name="Murdoch R.W."/>
            <person name="Higgins S."/>
            <person name="Loffler F."/>
        </authorList>
    </citation>
    <scope>NUCLEOTIDE SEQUENCE</scope>
</reference>
<dbReference type="Gene3D" id="3.40.640.10">
    <property type="entry name" value="Type I PLP-dependent aspartate aminotransferase-like (Major domain)"/>
    <property type="match status" value="1"/>
</dbReference>
<gene>
    <name evidence="4" type="primary">iscS_29</name>
    <name evidence="4" type="ORF">SDC9_80003</name>
</gene>
<comment type="cofactor">
    <cofactor evidence="1">
        <name>pyridoxal 5'-phosphate</name>
        <dbReference type="ChEBI" id="CHEBI:597326"/>
    </cofactor>
</comment>
<dbReference type="Gene3D" id="3.90.1150.10">
    <property type="entry name" value="Aspartate Aminotransferase, domain 1"/>
    <property type="match status" value="1"/>
</dbReference>
<evidence type="ECO:0000256" key="2">
    <source>
        <dbReference type="ARBA" id="ARBA00022898"/>
    </source>
</evidence>
<dbReference type="InterPro" id="IPR015424">
    <property type="entry name" value="PyrdxlP-dep_Trfase"/>
</dbReference>
<comment type="caution">
    <text evidence="4">The sequence shown here is derived from an EMBL/GenBank/DDBJ whole genome shotgun (WGS) entry which is preliminary data.</text>
</comment>
<dbReference type="Pfam" id="PF00266">
    <property type="entry name" value="Aminotran_5"/>
    <property type="match status" value="1"/>
</dbReference>
<keyword evidence="4" id="KW-0808">Transferase</keyword>
<evidence type="ECO:0000256" key="1">
    <source>
        <dbReference type="ARBA" id="ARBA00001933"/>
    </source>
</evidence>
<sequence>MIYLDYSANTPADPRVLERFCQVERAFPGNPNSQHSAGRDAKEEMARVTDSISSLLGVGPEEIIYTSGSSESNNTAIKGIARAGRHTGRHIISTPLEHSSVSGCLTALQEKGYEIDLLDVGRNGKVELAHLRELLRKDTVLVAVCAVDSELGTIQPISEIAEILRAYPNCRLHVDATQAVGKTDLTFDGVDTMSLAPHKFYGLGGSGILYKRRGIGMEPLIHGGTSTTLYRSGTPALALAAAAETALGLAFARQKEWTAAVRGKNDTLRAAFTAYPKVRVNSPADAVPQILNLSVQGVRGPAFQKALDECGVCVSVKSACSADGLPSRAVFAVSRDRKNALSSWRVSLSHLTTDEDIYGFLSAFDDCYRKLAG</sequence>
<dbReference type="InterPro" id="IPR015422">
    <property type="entry name" value="PyrdxlP-dep_Trfase_small"/>
</dbReference>
<dbReference type="GO" id="GO:0031071">
    <property type="term" value="F:cysteine desulfurase activity"/>
    <property type="evidence" value="ECO:0007669"/>
    <property type="project" value="UniProtKB-EC"/>
</dbReference>
<dbReference type="PIRSF" id="PIRSF005572">
    <property type="entry name" value="NifS"/>
    <property type="match status" value="1"/>
</dbReference>
<dbReference type="EC" id="2.8.1.7" evidence="4"/>
<feature type="domain" description="Aminotransferase class V" evidence="3">
    <location>
        <begin position="2"/>
        <end position="357"/>
    </location>
</feature>
<name>A0A644YZF1_9ZZZZ</name>
<proteinExistence type="predicted"/>
<protein>
    <submittedName>
        <fullName evidence="4">Cysteine desulfurase IscS</fullName>
        <ecNumber evidence="4">2.8.1.7</ecNumber>
    </submittedName>
</protein>
<dbReference type="SUPFAM" id="SSF53383">
    <property type="entry name" value="PLP-dependent transferases"/>
    <property type="match status" value="1"/>
</dbReference>